<protein>
    <submittedName>
        <fullName evidence="3">Uncharacterized protein</fullName>
    </submittedName>
</protein>
<evidence type="ECO:0000313" key="3">
    <source>
        <dbReference type="EMBL" id="TNN43154.1"/>
    </source>
</evidence>
<feature type="region of interest" description="Disordered" evidence="1">
    <location>
        <begin position="1"/>
        <end position="46"/>
    </location>
</feature>
<evidence type="ECO:0000256" key="1">
    <source>
        <dbReference type="SAM" id="MobiDB-lite"/>
    </source>
</evidence>
<name>A0A4Z2FR24_9TELE</name>
<sequence length="154" mass="16749">MLWNLDRDREEDVNEGSGSDRGSVGDDSLADDGATRGGSSSSPSCMASSRIRLMSVRTFLNFRSGRFTSVPLTVLSFSLALYAADFLGFFLHFFVRFCTDPGALSLSSREVTDPLTFTAMIRPLGTCLILSTTPYAPRPSSQICSRSSAFTSKF</sequence>
<feature type="compositionally biased region" description="Low complexity" evidence="1">
    <location>
        <begin position="16"/>
        <end position="27"/>
    </location>
</feature>
<feature type="transmembrane region" description="Helical" evidence="2">
    <location>
        <begin position="72"/>
        <end position="95"/>
    </location>
</feature>
<accession>A0A4Z2FR24</accession>
<gene>
    <name evidence="3" type="ORF">EYF80_046658</name>
</gene>
<dbReference type="EMBL" id="SRLO01000986">
    <property type="protein sequence ID" value="TNN43154.1"/>
    <property type="molecule type" value="Genomic_DNA"/>
</dbReference>
<evidence type="ECO:0000256" key="2">
    <source>
        <dbReference type="SAM" id="Phobius"/>
    </source>
</evidence>
<organism evidence="3 4">
    <name type="scientific">Liparis tanakae</name>
    <name type="common">Tanaka's snailfish</name>
    <dbReference type="NCBI Taxonomy" id="230148"/>
    <lineage>
        <taxon>Eukaryota</taxon>
        <taxon>Metazoa</taxon>
        <taxon>Chordata</taxon>
        <taxon>Craniata</taxon>
        <taxon>Vertebrata</taxon>
        <taxon>Euteleostomi</taxon>
        <taxon>Actinopterygii</taxon>
        <taxon>Neopterygii</taxon>
        <taxon>Teleostei</taxon>
        <taxon>Neoteleostei</taxon>
        <taxon>Acanthomorphata</taxon>
        <taxon>Eupercaria</taxon>
        <taxon>Perciformes</taxon>
        <taxon>Cottioidei</taxon>
        <taxon>Cottales</taxon>
        <taxon>Liparidae</taxon>
        <taxon>Liparis</taxon>
    </lineage>
</organism>
<proteinExistence type="predicted"/>
<dbReference type="Proteomes" id="UP000314294">
    <property type="component" value="Unassembled WGS sequence"/>
</dbReference>
<comment type="caution">
    <text evidence="3">The sequence shown here is derived from an EMBL/GenBank/DDBJ whole genome shotgun (WGS) entry which is preliminary data.</text>
</comment>
<keyword evidence="4" id="KW-1185">Reference proteome</keyword>
<feature type="compositionally biased region" description="Basic and acidic residues" evidence="1">
    <location>
        <begin position="1"/>
        <end position="10"/>
    </location>
</feature>
<keyword evidence="2" id="KW-0812">Transmembrane</keyword>
<evidence type="ECO:0000313" key="4">
    <source>
        <dbReference type="Proteomes" id="UP000314294"/>
    </source>
</evidence>
<dbReference type="AlphaFoldDB" id="A0A4Z2FR24"/>
<keyword evidence="2" id="KW-1133">Transmembrane helix</keyword>
<keyword evidence="2" id="KW-0472">Membrane</keyword>
<reference evidence="3 4" key="1">
    <citation type="submission" date="2019-03" db="EMBL/GenBank/DDBJ databases">
        <title>First draft genome of Liparis tanakae, snailfish: a comprehensive survey of snailfish specific genes.</title>
        <authorList>
            <person name="Kim W."/>
            <person name="Song I."/>
            <person name="Jeong J.-H."/>
            <person name="Kim D."/>
            <person name="Kim S."/>
            <person name="Ryu S."/>
            <person name="Song J.Y."/>
            <person name="Lee S.K."/>
        </authorList>
    </citation>
    <scope>NUCLEOTIDE SEQUENCE [LARGE SCALE GENOMIC DNA]</scope>
    <source>
        <tissue evidence="3">Muscle</tissue>
    </source>
</reference>